<dbReference type="Pfam" id="PF00400">
    <property type="entry name" value="WD40"/>
    <property type="match status" value="4"/>
</dbReference>
<dbReference type="Gene3D" id="2.130.10.10">
    <property type="entry name" value="YVTN repeat-like/Quinoprotein amine dehydrogenase"/>
    <property type="match status" value="2"/>
</dbReference>
<comment type="caution">
    <text evidence="4">The sequence shown here is derived from an EMBL/GenBank/DDBJ whole genome shotgun (WGS) entry which is preliminary data.</text>
</comment>
<dbReference type="PROSITE" id="PS50294">
    <property type="entry name" value="WD_REPEATS_REGION"/>
    <property type="match status" value="1"/>
</dbReference>
<dbReference type="PANTHER" id="PTHR19848:SF8">
    <property type="entry name" value="F-BOX AND WD REPEAT DOMAIN CONTAINING 7"/>
    <property type="match status" value="1"/>
</dbReference>
<dbReference type="SUPFAM" id="SSF50978">
    <property type="entry name" value="WD40 repeat-like"/>
    <property type="match status" value="1"/>
</dbReference>
<dbReference type="InterPro" id="IPR036322">
    <property type="entry name" value="WD40_repeat_dom_sf"/>
</dbReference>
<protein>
    <submittedName>
        <fullName evidence="4">Uncharacterized protein</fullName>
    </submittedName>
</protein>
<evidence type="ECO:0000256" key="3">
    <source>
        <dbReference type="PROSITE-ProRule" id="PRU00221"/>
    </source>
</evidence>
<dbReference type="PANTHER" id="PTHR19848">
    <property type="entry name" value="WD40 REPEAT PROTEIN"/>
    <property type="match status" value="1"/>
</dbReference>
<dbReference type="SMART" id="SM00320">
    <property type="entry name" value="WD40"/>
    <property type="match status" value="5"/>
</dbReference>
<dbReference type="InterPro" id="IPR015943">
    <property type="entry name" value="WD40/YVTN_repeat-like_dom_sf"/>
</dbReference>
<dbReference type="EMBL" id="JAWZYT010001091">
    <property type="protein sequence ID" value="KAK4315689.1"/>
    <property type="molecule type" value="Genomic_DNA"/>
</dbReference>
<keyword evidence="2" id="KW-0677">Repeat</keyword>
<dbReference type="PROSITE" id="PS50082">
    <property type="entry name" value="WD_REPEATS_2"/>
    <property type="match status" value="1"/>
</dbReference>
<proteinExistence type="predicted"/>
<evidence type="ECO:0000313" key="5">
    <source>
        <dbReference type="Proteomes" id="UP001292094"/>
    </source>
</evidence>
<accession>A0AAE1PY69</accession>
<name>A0AAE1PY69_9EUCA</name>
<dbReference type="Proteomes" id="UP001292094">
    <property type="component" value="Unassembled WGS sequence"/>
</dbReference>
<dbReference type="AlphaFoldDB" id="A0AAE1PY69"/>
<gene>
    <name evidence="4" type="ORF">Pmani_013088</name>
</gene>
<sequence>MWSGSLKVKSHCSLNGVSSSEVSCVSICPKLTQLALVTTTKVEEGVTVWDIDGTQNTLTKVHRLMAPRRSSRAQIKDSKCSDKDVRASKASKASNSTLGCINDICFASSGQIIALGCSDHHIRIWAVHYKGSAKECRGHSGSVNSVHFSPDEQLLASGSDDMTVKLWKKGSPSHCFTLKFHKASVHCVRFSPSGKFLASYSKHLIALSDVTKGTLTHTYHFGSSPDLQSINPSIPEDYILSSSSDEFRSTIPNDVQSSNPDDFRSIPTALAFNQTLPLLCVGMSDGNIKIFDSRSHCLHQLHTP</sequence>
<organism evidence="4 5">
    <name type="scientific">Petrolisthes manimaculis</name>
    <dbReference type="NCBI Taxonomy" id="1843537"/>
    <lineage>
        <taxon>Eukaryota</taxon>
        <taxon>Metazoa</taxon>
        <taxon>Ecdysozoa</taxon>
        <taxon>Arthropoda</taxon>
        <taxon>Crustacea</taxon>
        <taxon>Multicrustacea</taxon>
        <taxon>Malacostraca</taxon>
        <taxon>Eumalacostraca</taxon>
        <taxon>Eucarida</taxon>
        <taxon>Decapoda</taxon>
        <taxon>Pleocyemata</taxon>
        <taxon>Anomura</taxon>
        <taxon>Galatheoidea</taxon>
        <taxon>Porcellanidae</taxon>
        <taxon>Petrolisthes</taxon>
    </lineage>
</organism>
<reference evidence="4" key="1">
    <citation type="submission" date="2023-11" db="EMBL/GenBank/DDBJ databases">
        <title>Genome assemblies of two species of porcelain crab, Petrolisthes cinctipes and Petrolisthes manimaculis (Anomura: Porcellanidae).</title>
        <authorList>
            <person name="Angst P."/>
        </authorList>
    </citation>
    <scope>NUCLEOTIDE SEQUENCE</scope>
    <source>
        <strain evidence="4">PB745_02</strain>
        <tissue evidence="4">Gill</tissue>
    </source>
</reference>
<feature type="repeat" description="WD" evidence="3">
    <location>
        <begin position="136"/>
        <end position="168"/>
    </location>
</feature>
<keyword evidence="1 3" id="KW-0853">WD repeat</keyword>
<keyword evidence="5" id="KW-1185">Reference proteome</keyword>
<evidence type="ECO:0000256" key="2">
    <source>
        <dbReference type="ARBA" id="ARBA00022737"/>
    </source>
</evidence>
<dbReference type="InterPro" id="IPR001680">
    <property type="entry name" value="WD40_rpt"/>
</dbReference>
<evidence type="ECO:0000256" key="1">
    <source>
        <dbReference type="ARBA" id="ARBA00022574"/>
    </source>
</evidence>
<evidence type="ECO:0000313" key="4">
    <source>
        <dbReference type="EMBL" id="KAK4315689.1"/>
    </source>
</evidence>